<dbReference type="SUPFAM" id="SSF89796">
    <property type="entry name" value="CoA-transferase family III (CaiB/BaiF)"/>
    <property type="match status" value="1"/>
</dbReference>
<accession>A0A0P6VTM1</accession>
<keyword evidence="3" id="KW-1185">Reference proteome</keyword>
<dbReference type="Gene3D" id="3.30.1540.10">
    <property type="entry name" value="formyl-coa transferase, domain 3"/>
    <property type="match status" value="1"/>
</dbReference>
<dbReference type="EMBL" id="LJYW01000001">
    <property type="protein sequence ID" value="KPL54603.1"/>
    <property type="molecule type" value="Genomic_DNA"/>
</dbReference>
<proteinExistence type="predicted"/>
<dbReference type="Pfam" id="PF02515">
    <property type="entry name" value="CoA_transf_3"/>
    <property type="match status" value="1"/>
</dbReference>
<dbReference type="PANTHER" id="PTHR48207">
    <property type="entry name" value="SUCCINATE--HYDROXYMETHYLGLUTARATE COA-TRANSFERASE"/>
    <property type="match status" value="1"/>
</dbReference>
<gene>
    <name evidence="2" type="ORF">ABB55_22215</name>
</gene>
<organism evidence="2 3">
    <name type="scientific">Prosthecodimorpha hirschii</name>
    <dbReference type="NCBI Taxonomy" id="665126"/>
    <lineage>
        <taxon>Bacteria</taxon>
        <taxon>Pseudomonadati</taxon>
        <taxon>Pseudomonadota</taxon>
        <taxon>Alphaproteobacteria</taxon>
        <taxon>Hyphomicrobiales</taxon>
        <taxon>Ancalomicrobiaceae</taxon>
        <taxon>Prosthecodimorpha</taxon>
    </lineage>
</organism>
<protein>
    <submittedName>
        <fullName evidence="2">CoA-transferase</fullName>
    </submittedName>
</protein>
<keyword evidence="1 2" id="KW-0808">Transferase</keyword>
<dbReference type="InterPro" id="IPR023606">
    <property type="entry name" value="CoA-Trfase_III_dom_1_sf"/>
</dbReference>
<sequence>MSAAPLAGLKVLELARILAGPWAGQILADLGAEVIKVERPGTGDDTRTWGPPFVEAAGGGRLGSAYYHSCNRGKRSVAIDFEHEDGRALIRRLAETSDVVIENFKVGGLKKYGLDYASLAAVNPRLVYCSVTGFGQDGPYAGRAGYDFMIQGMGGYMDLTGAAEGEPFKVGVAVADIATGLYAVIGIQAALAVREKTGLGQQVDMSLLDTMVGILANQAMNYLVSGTAPKRMGNAHPNIVPYQVFPSADGHLIIATGNDRQWRDCAGILGLEALAEDPRFRTNADRVRHRDDLVPLIAAETRRFRRDDLLARLEALHVPAGPINSVADVFADRQVIARGMRLDLATPEAAGGSVPSVRTPIRLGATPLAYERPSPALGADTDAVLAGLGIAPEDRDRLAEAGVIARR</sequence>
<dbReference type="STRING" id="665126.ABB55_22215"/>
<name>A0A0P6VTM1_9HYPH</name>
<dbReference type="Proteomes" id="UP000048984">
    <property type="component" value="Unassembled WGS sequence"/>
</dbReference>
<dbReference type="GO" id="GO:0008410">
    <property type="term" value="F:CoA-transferase activity"/>
    <property type="evidence" value="ECO:0007669"/>
    <property type="project" value="TreeGrafter"/>
</dbReference>
<evidence type="ECO:0000256" key="1">
    <source>
        <dbReference type="ARBA" id="ARBA00022679"/>
    </source>
</evidence>
<evidence type="ECO:0000313" key="3">
    <source>
        <dbReference type="Proteomes" id="UP000048984"/>
    </source>
</evidence>
<evidence type="ECO:0000313" key="2">
    <source>
        <dbReference type="EMBL" id="KPL54603.1"/>
    </source>
</evidence>
<reference evidence="2 3" key="1">
    <citation type="submission" date="2015-09" db="EMBL/GenBank/DDBJ databases">
        <authorList>
            <person name="Jackson K.R."/>
            <person name="Lunt B.L."/>
            <person name="Fisher J.N.B."/>
            <person name="Gardner A.V."/>
            <person name="Bailey M.E."/>
            <person name="Deus L.M."/>
            <person name="Earl A.S."/>
            <person name="Gibby P.D."/>
            <person name="Hartmann K.A."/>
            <person name="Liu J.E."/>
            <person name="Manci A.M."/>
            <person name="Nielsen D.A."/>
            <person name="Solomon M.B."/>
            <person name="Breakwell D.P."/>
            <person name="Burnett S.H."/>
            <person name="Grose J.H."/>
        </authorList>
    </citation>
    <scope>NUCLEOTIDE SEQUENCE [LARGE SCALE GENOMIC DNA]</scope>
    <source>
        <strain evidence="2 3">16</strain>
    </source>
</reference>
<dbReference type="AlphaFoldDB" id="A0A0P6VTM1"/>
<dbReference type="Gene3D" id="3.40.50.10540">
    <property type="entry name" value="Crotonobetainyl-coa:carnitine coa-transferase, domain 1"/>
    <property type="match status" value="1"/>
</dbReference>
<dbReference type="InterPro" id="IPR003673">
    <property type="entry name" value="CoA-Trfase_fam_III"/>
</dbReference>
<dbReference type="RefSeq" id="WP_054360770.1">
    <property type="nucleotide sequence ID" value="NZ_LJYW01000001.1"/>
</dbReference>
<dbReference type="PANTHER" id="PTHR48207:SF3">
    <property type="entry name" value="SUCCINATE--HYDROXYMETHYLGLUTARATE COA-TRANSFERASE"/>
    <property type="match status" value="1"/>
</dbReference>
<dbReference type="InterPro" id="IPR050483">
    <property type="entry name" value="CoA-transferase_III_domain"/>
</dbReference>
<dbReference type="InterPro" id="IPR044855">
    <property type="entry name" value="CoA-Trfase_III_dom3_sf"/>
</dbReference>
<comment type="caution">
    <text evidence="2">The sequence shown here is derived from an EMBL/GenBank/DDBJ whole genome shotgun (WGS) entry which is preliminary data.</text>
</comment>
<reference evidence="2 3" key="2">
    <citation type="submission" date="2015-10" db="EMBL/GenBank/DDBJ databases">
        <title>Draft Genome Sequence of Prosthecomicrobium hirschii ATCC 27832.</title>
        <authorList>
            <person name="Daniel J."/>
            <person name="Givan S.A."/>
            <person name="Brun Y.V."/>
            <person name="Brown P.J."/>
        </authorList>
    </citation>
    <scope>NUCLEOTIDE SEQUENCE [LARGE SCALE GENOMIC DNA]</scope>
    <source>
        <strain evidence="2 3">16</strain>
    </source>
</reference>